<reference evidence="6 7" key="1">
    <citation type="submission" date="2020-04" db="EMBL/GenBank/DDBJ databases">
        <authorList>
            <person name="Klaysubun C."/>
            <person name="Duangmal K."/>
            <person name="Lipun K."/>
        </authorList>
    </citation>
    <scope>NUCLEOTIDE SEQUENCE [LARGE SCALE GENOMIC DNA]</scope>
    <source>
        <strain evidence="6 7">JCM 11839</strain>
    </source>
</reference>
<proteinExistence type="predicted"/>
<evidence type="ECO:0000256" key="3">
    <source>
        <dbReference type="ARBA" id="ARBA00023004"/>
    </source>
</evidence>
<accession>A0ABX1RBC5</accession>
<keyword evidence="2" id="KW-0560">Oxidoreductase</keyword>
<keyword evidence="7" id="KW-1185">Reference proteome</keyword>
<dbReference type="InterPro" id="IPR050411">
    <property type="entry name" value="AlphaKG_dependent_hydroxylases"/>
</dbReference>
<dbReference type="InterPro" id="IPR042098">
    <property type="entry name" value="TauD-like_sf"/>
</dbReference>
<dbReference type="EMBL" id="JAAXKY010000012">
    <property type="protein sequence ID" value="NMH76729.1"/>
    <property type="molecule type" value="Genomic_DNA"/>
</dbReference>
<comment type="caution">
    <text evidence="6">The sequence shown here is derived from an EMBL/GenBank/DDBJ whole genome shotgun (WGS) entry which is preliminary data.</text>
</comment>
<dbReference type="GO" id="GO:0051213">
    <property type="term" value="F:dioxygenase activity"/>
    <property type="evidence" value="ECO:0007669"/>
    <property type="project" value="UniProtKB-KW"/>
</dbReference>
<evidence type="ECO:0000256" key="4">
    <source>
        <dbReference type="ARBA" id="ARBA00023194"/>
    </source>
</evidence>
<dbReference type="Gene3D" id="3.60.130.10">
    <property type="entry name" value="Clavaminate synthase-like"/>
    <property type="match status" value="1"/>
</dbReference>
<dbReference type="SUPFAM" id="SSF51197">
    <property type="entry name" value="Clavaminate synthase-like"/>
    <property type="match status" value="1"/>
</dbReference>
<dbReference type="Pfam" id="PF02668">
    <property type="entry name" value="TauD"/>
    <property type="match status" value="1"/>
</dbReference>
<organism evidence="6 7">
    <name type="scientific">Pseudonocardia xinjiangensis</name>
    <dbReference type="NCBI Taxonomy" id="75289"/>
    <lineage>
        <taxon>Bacteria</taxon>
        <taxon>Bacillati</taxon>
        <taxon>Actinomycetota</taxon>
        <taxon>Actinomycetes</taxon>
        <taxon>Pseudonocardiales</taxon>
        <taxon>Pseudonocardiaceae</taxon>
        <taxon>Pseudonocardia</taxon>
    </lineage>
</organism>
<comment type="cofactor">
    <cofactor evidence="1">
        <name>Fe(2+)</name>
        <dbReference type="ChEBI" id="CHEBI:29033"/>
    </cofactor>
</comment>
<evidence type="ECO:0000256" key="2">
    <source>
        <dbReference type="ARBA" id="ARBA00023002"/>
    </source>
</evidence>
<protein>
    <submittedName>
        <fullName evidence="6">TauD/TfdA family dioxygenase</fullName>
    </submittedName>
</protein>
<dbReference type="PANTHER" id="PTHR10696">
    <property type="entry name" value="GAMMA-BUTYROBETAINE HYDROXYLASE-RELATED"/>
    <property type="match status" value="1"/>
</dbReference>
<keyword evidence="3" id="KW-0408">Iron</keyword>
<dbReference type="InterPro" id="IPR003819">
    <property type="entry name" value="TauD/TfdA-like"/>
</dbReference>
<name>A0ABX1RBC5_9PSEU</name>
<keyword evidence="4" id="KW-0045">Antibiotic biosynthesis</keyword>
<sequence>MTVAAGLEGSEVSQMTTTASFTSIVRLETDGARAWWPTEKDAVRAALADHYGADVPGEALAPPHDPVALRERLREVAPRLTALTDRIRSAFDDDEACAVLLEEVGLRDLGIDDKRKAVFALAVLLGDPTANIPFDHVLWDVQNRGDESSGHTSFSENDLKAGYHTDNGALPIPERFFFLYAVRAAQCGGGVSLLRDGRVVRNQLEETPEGRDAVRLLTDTPLPRRIPEAFKKYASISSDGYLYAPVLAEKPMWRWRKNGIRKGIKAHPEYQRPEVFQAVDTVTRHLEEGPGEIQQVIPTDGMMIFDNHVALHGRTAFTDPERHLLRLRFHEAT</sequence>
<evidence type="ECO:0000313" key="7">
    <source>
        <dbReference type="Proteomes" id="UP001296706"/>
    </source>
</evidence>
<feature type="domain" description="TauD/TfdA-like" evidence="5">
    <location>
        <begin position="106"/>
        <end position="327"/>
    </location>
</feature>
<gene>
    <name evidence="6" type="ORF">HF577_06395</name>
</gene>
<evidence type="ECO:0000259" key="5">
    <source>
        <dbReference type="Pfam" id="PF02668"/>
    </source>
</evidence>
<dbReference type="RefSeq" id="WP_169394806.1">
    <property type="nucleotide sequence ID" value="NZ_BAAAJH010000009.1"/>
</dbReference>
<evidence type="ECO:0000256" key="1">
    <source>
        <dbReference type="ARBA" id="ARBA00001954"/>
    </source>
</evidence>
<evidence type="ECO:0000313" key="6">
    <source>
        <dbReference type="EMBL" id="NMH76729.1"/>
    </source>
</evidence>
<dbReference type="PANTHER" id="PTHR10696:SF56">
    <property type="entry name" value="TAUD_TFDA-LIKE DOMAIN-CONTAINING PROTEIN"/>
    <property type="match status" value="1"/>
</dbReference>
<dbReference type="Proteomes" id="UP001296706">
    <property type="component" value="Unassembled WGS sequence"/>
</dbReference>
<keyword evidence="6" id="KW-0223">Dioxygenase</keyword>